<dbReference type="Proteomes" id="UP000004477">
    <property type="component" value="Unassembled WGS sequence"/>
</dbReference>
<proteinExistence type="predicted"/>
<dbReference type="PaxDb" id="537011-PREVCOP_06014"/>
<dbReference type="AlphaFoldDB" id="D1PFK6"/>
<evidence type="ECO:0000313" key="2">
    <source>
        <dbReference type="Proteomes" id="UP000004477"/>
    </source>
</evidence>
<gene>
    <name evidence="1" type="ORF">PREVCOP_06014</name>
</gene>
<keyword evidence="2" id="KW-1185">Reference proteome</keyword>
<evidence type="ECO:0000313" key="1">
    <source>
        <dbReference type="EMBL" id="EFB34579.1"/>
    </source>
</evidence>
<organism evidence="1 2">
    <name type="scientific">Segatella copri DSM 18205</name>
    <dbReference type="NCBI Taxonomy" id="537011"/>
    <lineage>
        <taxon>Bacteria</taxon>
        <taxon>Pseudomonadati</taxon>
        <taxon>Bacteroidota</taxon>
        <taxon>Bacteroidia</taxon>
        <taxon>Bacteroidales</taxon>
        <taxon>Prevotellaceae</taxon>
        <taxon>Segatella</taxon>
    </lineage>
</organism>
<name>D1PFK6_9BACT</name>
<dbReference type="EMBL" id="ACBX02000035">
    <property type="protein sequence ID" value="EFB34579.1"/>
    <property type="molecule type" value="Genomic_DNA"/>
</dbReference>
<reference evidence="1" key="1">
    <citation type="submission" date="2009-11" db="EMBL/GenBank/DDBJ databases">
        <authorList>
            <person name="Weinstock G."/>
            <person name="Sodergren E."/>
            <person name="Clifton S."/>
            <person name="Fulton L."/>
            <person name="Fulton B."/>
            <person name="Courtney L."/>
            <person name="Fronick C."/>
            <person name="Harrison M."/>
            <person name="Strong C."/>
            <person name="Farmer C."/>
            <person name="Delahaunty K."/>
            <person name="Markovic C."/>
            <person name="Hall O."/>
            <person name="Minx P."/>
            <person name="Tomlinson C."/>
            <person name="Mitreva M."/>
            <person name="Nelson J."/>
            <person name="Hou S."/>
            <person name="Wollam A."/>
            <person name="Pepin K.H."/>
            <person name="Johnson M."/>
            <person name="Bhonagiri V."/>
            <person name="Nash W.E."/>
            <person name="Warren W."/>
            <person name="Chinwalla A."/>
            <person name="Mardis E.R."/>
            <person name="Wilson R.K."/>
        </authorList>
    </citation>
    <scope>NUCLEOTIDE SEQUENCE [LARGE SCALE GENOMIC DNA]</scope>
    <source>
        <strain evidence="1">DSM 18205</strain>
    </source>
</reference>
<protein>
    <submittedName>
        <fullName evidence="1">Uncharacterized protein</fullName>
    </submittedName>
</protein>
<sequence>MNKRKKKMAEMPSINFLKKDNDYENNVCKHQEGLEGYSCKLHERNENVW</sequence>
<dbReference type="HOGENOM" id="CLU_3139115_0_0_10"/>
<comment type="caution">
    <text evidence="1">The sequence shown here is derived from an EMBL/GenBank/DDBJ whole genome shotgun (WGS) entry which is preliminary data.</text>
</comment>
<accession>D1PFK6</accession>